<gene>
    <name evidence="1" type="ORF">SHI21_09260</name>
</gene>
<keyword evidence="2" id="KW-1185">Reference proteome</keyword>
<comment type="caution">
    <text evidence="1">The sequence shown here is derived from an EMBL/GenBank/DDBJ whole genome shotgun (WGS) entry which is preliminary data.</text>
</comment>
<dbReference type="RefSeq" id="WP_323576085.1">
    <property type="nucleotide sequence ID" value="NZ_JAYGJQ010000001.1"/>
</dbReference>
<protein>
    <submittedName>
        <fullName evidence="1">Uncharacterized protein</fullName>
    </submittedName>
</protein>
<accession>A0ABU5VWI4</accession>
<dbReference type="Proteomes" id="UP001302274">
    <property type="component" value="Unassembled WGS sequence"/>
</dbReference>
<name>A0ABU5VWI4_9BACT</name>
<proteinExistence type="predicted"/>
<evidence type="ECO:0000313" key="1">
    <source>
        <dbReference type="EMBL" id="MEA9356390.1"/>
    </source>
</evidence>
<reference evidence="1 2" key="1">
    <citation type="submission" date="2023-11" db="EMBL/GenBank/DDBJ databases">
        <title>A Novel Polar Bacteriovorax (B. antarcticus) Isolated from the Biocrust in Antarctica.</title>
        <authorList>
            <person name="Mun W."/>
            <person name="Choi S.Y."/>
            <person name="Mitchell R.J."/>
        </authorList>
    </citation>
    <scope>NUCLEOTIDE SEQUENCE [LARGE SCALE GENOMIC DNA]</scope>
    <source>
        <strain evidence="1 2">PP10</strain>
    </source>
</reference>
<organism evidence="1 2">
    <name type="scientific">Bacteriovorax antarcticus</name>
    <dbReference type="NCBI Taxonomy" id="3088717"/>
    <lineage>
        <taxon>Bacteria</taxon>
        <taxon>Pseudomonadati</taxon>
        <taxon>Bdellovibrionota</taxon>
        <taxon>Bacteriovoracia</taxon>
        <taxon>Bacteriovoracales</taxon>
        <taxon>Bacteriovoracaceae</taxon>
        <taxon>Bacteriovorax</taxon>
    </lineage>
</organism>
<dbReference type="EMBL" id="JAYGJQ010000001">
    <property type="protein sequence ID" value="MEA9356390.1"/>
    <property type="molecule type" value="Genomic_DNA"/>
</dbReference>
<evidence type="ECO:0000313" key="2">
    <source>
        <dbReference type="Proteomes" id="UP001302274"/>
    </source>
</evidence>
<sequence>MTRSEVKKALPEMVMFAKTEEERNHFKKLQSLGDSNNEQDLEDFANQHLDTSVVSKYGKKIS</sequence>